<dbReference type="GO" id="GO:0006635">
    <property type="term" value="P:fatty acid beta-oxidation"/>
    <property type="evidence" value="ECO:0007669"/>
    <property type="project" value="TreeGrafter"/>
</dbReference>
<dbReference type="GO" id="GO:0016829">
    <property type="term" value="F:lyase activity"/>
    <property type="evidence" value="ECO:0007669"/>
    <property type="project" value="UniProtKB-KW"/>
</dbReference>
<dbReference type="CDD" id="cd06558">
    <property type="entry name" value="crotonase-like"/>
    <property type="match status" value="1"/>
</dbReference>
<dbReference type="PANTHER" id="PTHR23309">
    <property type="entry name" value="3-HYDROXYACYL-COA DEHYROGENASE"/>
    <property type="match status" value="1"/>
</dbReference>
<dbReference type="EMBL" id="QGDJ01000003">
    <property type="protein sequence ID" value="PWJ20611.1"/>
    <property type="molecule type" value="Genomic_DNA"/>
</dbReference>
<evidence type="ECO:0000256" key="3">
    <source>
        <dbReference type="ARBA" id="ARBA00023268"/>
    </source>
</evidence>
<dbReference type="InterPro" id="IPR001753">
    <property type="entry name" value="Enoyl-CoA_hydra/iso"/>
</dbReference>
<dbReference type="Pfam" id="PF00378">
    <property type="entry name" value="ECH_1"/>
    <property type="match status" value="1"/>
</dbReference>
<dbReference type="SUPFAM" id="SSF52096">
    <property type="entry name" value="ClpP/crotonase"/>
    <property type="match status" value="1"/>
</dbReference>
<evidence type="ECO:0000313" key="6">
    <source>
        <dbReference type="Proteomes" id="UP000245839"/>
    </source>
</evidence>
<evidence type="ECO:0000256" key="1">
    <source>
        <dbReference type="ARBA" id="ARBA00023235"/>
    </source>
</evidence>
<evidence type="ECO:0000313" key="7">
    <source>
        <dbReference type="Proteomes" id="UP000251571"/>
    </source>
</evidence>
<dbReference type="EMBL" id="UETC01000003">
    <property type="protein sequence ID" value="SSA44707.1"/>
    <property type="molecule type" value="Genomic_DNA"/>
</dbReference>
<dbReference type="InterPro" id="IPR029045">
    <property type="entry name" value="ClpP/crotonase-like_dom_sf"/>
</dbReference>
<keyword evidence="6" id="KW-1185">Reference proteome</keyword>
<keyword evidence="2" id="KW-0456">Lyase</keyword>
<dbReference type="Gene3D" id="1.10.1040.50">
    <property type="match status" value="1"/>
</dbReference>
<protein>
    <submittedName>
        <fullName evidence="5">Enoyl-CoA hydratase/carnithine racemase</fullName>
    </submittedName>
</protein>
<keyword evidence="1" id="KW-0413">Isomerase</keyword>
<accession>A0A2Y9AQG3</accession>
<keyword evidence="3" id="KW-0511">Multifunctional enzyme</keyword>
<evidence type="ECO:0000313" key="4">
    <source>
        <dbReference type="EMBL" id="PWJ20611.1"/>
    </source>
</evidence>
<gene>
    <name evidence="4" type="ORF">BCF38_103430</name>
    <name evidence="5" type="ORF">SAMN05421539_103430</name>
</gene>
<dbReference type="RefSeq" id="WP_170125392.1">
    <property type="nucleotide sequence ID" value="NZ_QGDJ01000003.1"/>
</dbReference>
<dbReference type="AlphaFoldDB" id="A0A2Y9AQG3"/>
<reference evidence="5 7" key="1">
    <citation type="submission" date="2016-10" db="EMBL/GenBank/DDBJ databases">
        <authorList>
            <person name="Cai Z."/>
        </authorList>
    </citation>
    <scope>NUCLEOTIDE SEQUENCE [LARGE SCALE GENOMIC DNA]</scope>
    <source>
        <strain evidence="5 7">DSM 25227</strain>
    </source>
</reference>
<sequence>MKGPVHIAQSEGLAWVTIDNPPVNAISAAVRQALAEAVDAVGRMPVAAAVLRCAGRTFVAGGDITEFDAPPVPPDLPDVIRAIEDCPVPWIAAMHGSVFGGGLEIALGCAWRVAVPGTCFALPEVTLGIVPGAGGTQRLPRLVGAALALRMASSGAPVTGETFHEAGGLTALLPDLEDPTLLNFARGLNTRPAPVRSGTVAPMPPSWWADQRETIAKEAGGAVGPLENFQLIAKAADLPFEEGQPLERARHLALRVAPQSRALRHLFLAERAAARPPVPLPLARPALASVLLPGTDRLADRIRGALARAGVDVIEAPRPEAPRPNLILLTGSEDVVAEADLADVPVLRALEPGTAPALAGGGSDVVLCLGPSGAEAMEIAAGPDAPPASVALSLALARRLRLTPVFSVPGPGLVMARIAQAVARHRAACGTTAADIAEAWRRFGGQDNALIAPPEVSGGLEPGLPDPAAQPGPVLQGLLAVLTNECACCVEERQVRGAAAVDVIAVRAFGFPRWRGGPIHYAETVGNDIVAEWMQAVTRCAPGEWRLSTMLDSVTA</sequence>
<evidence type="ECO:0000313" key="5">
    <source>
        <dbReference type="EMBL" id="SSA44707.1"/>
    </source>
</evidence>
<evidence type="ECO:0000256" key="2">
    <source>
        <dbReference type="ARBA" id="ARBA00023239"/>
    </source>
</evidence>
<reference evidence="4 6" key="2">
    <citation type="submission" date="2018-03" db="EMBL/GenBank/DDBJ databases">
        <title>Genomic Encyclopedia of Archaeal and Bacterial Type Strains, Phase II (KMG-II): from individual species to whole genera.</title>
        <authorList>
            <person name="Goeker M."/>
        </authorList>
    </citation>
    <scope>NUCLEOTIDE SEQUENCE [LARGE SCALE GENOMIC DNA]</scope>
    <source>
        <strain evidence="4 6">DSM 25227</strain>
    </source>
</reference>
<proteinExistence type="predicted"/>
<dbReference type="GO" id="GO:0016853">
    <property type="term" value="F:isomerase activity"/>
    <property type="evidence" value="ECO:0007669"/>
    <property type="project" value="UniProtKB-KW"/>
</dbReference>
<dbReference type="Gene3D" id="3.90.226.10">
    <property type="entry name" value="2-enoyl-CoA Hydratase, Chain A, domain 1"/>
    <property type="match status" value="1"/>
</dbReference>
<dbReference type="InterPro" id="IPR008927">
    <property type="entry name" value="6-PGluconate_DH-like_C_sf"/>
</dbReference>
<name>A0A2Y9AQG3_9RHOB</name>
<dbReference type="GO" id="GO:0003857">
    <property type="term" value="F:(3S)-3-hydroxyacyl-CoA dehydrogenase (NAD+) activity"/>
    <property type="evidence" value="ECO:0007669"/>
    <property type="project" value="TreeGrafter"/>
</dbReference>
<dbReference type="SUPFAM" id="SSF48179">
    <property type="entry name" value="6-phosphogluconate dehydrogenase C-terminal domain-like"/>
    <property type="match status" value="1"/>
</dbReference>
<dbReference type="Proteomes" id="UP000245839">
    <property type="component" value="Unassembled WGS sequence"/>
</dbReference>
<dbReference type="Proteomes" id="UP000251571">
    <property type="component" value="Unassembled WGS sequence"/>
</dbReference>
<organism evidence="5 7">
    <name type="scientific">Jannaschia seohaensis</name>
    <dbReference type="NCBI Taxonomy" id="475081"/>
    <lineage>
        <taxon>Bacteria</taxon>
        <taxon>Pseudomonadati</taxon>
        <taxon>Pseudomonadota</taxon>
        <taxon>Alphaproteobacteria</taxon>
        <taxon>Rhodobacterales</taxon>
        <taxon>Roseobacteraceae</taxon>
        <taxon>Jannaschia</taxon>
    </lineage>
</organism>